<keyword evidence="1" id="KW-0106">Calcium</keyword>
<evidence type="ECO:0000256" key="1">
    <source>
        <dbReference type="ARBA" id="ARBA00022837"/>
    </source>
</evidence>
<dbReference type="PROSITE" id="PS00018">
    <property type="entry name" value="EF_HAND_1"/>
    <property type="match status" value="1"/>
</dbReference>
<organism evidence="3 4">
    <name type="scientific">Stentor coeruleus</name>
    <dbReference type="NCBI Taxonomy" id="5963"/>
    <lineage>
        <taxon>Eukaryota</taxon>
        <taxon>Sar</taxon>
        <taxon>Alveolata</taxon>
        <taxon>Ciliophora</taxon>
        <taxon>Postciliodesmatophora</taxon>
        <taxon>Heterotrichea</taxon>
        <taxon>Heterotrichida</taxon>
        <taxon>Stentoridae</taxon>
        <taxon>Stentor</taxon>
    </lineage>
</organism>
<dbReference type="InterPro" id="IPR011992">
    <property type="entry name" value="EF-hand-dom_pair"/>
</dbReference>
<dbReference type="PROSITE" id="PS50222">
    <property type="entry name" value="EF_HAND_2"/>
    <property type="match status" value="1"/>
</dbReference>
<dbReference type="InterPro" id="IPR002048">
    <property type="entry name" value="EF_hand_dom"/>
</dbReference>
<evidence type="ECO:0000259" key="2">
    <source>
        <dbReference type="PROSITE" id="PS50222"/>
    </source>
</evidence>
<name>A0A1R2B8S6_9CILI</name>
<proteinExistence type="predicted"/>
<sequence length="598" mass="69788">MRSLLQKPAQKRILKRKLKQVGLYNAKLGFGTYKHFIQTELNDRRSRSMNAKYSRSPFSSPSKIDSALLPKLQQRNQKRMVGIVNTQFFNRNRLTISCCVLFKLTSKINTLPGLAIDYKDQPTQFRDTSEINSEFLMYYINFFHMISKNITSALNDGPMPLPGEISKVVSLTFNEMCKSNNSGIKKNKLGTKDMRLLGFFEDKPWGNIVADSVHKFFFKKYSFLGEKNFEDFIVSYLLTNNLINMQKLCFDIYDRSGSQSIRSSDLFVFFESPFFPLIKNDLFVMINYLSNYKYSSDKSKIKRKTTKYFQEITENKNKKISFRVFTKLKFEQKFPDMLLALLYIFLGENSVKHLCIYYSIPKYKVALTPIISVSRPVNYCQNFYQTALEHYKILKLSHKTRVNKANDFKDNFFKGALISFILLCDCEAFCQYRMLAASPSSMTRGSEFLFNHKCPEIIKRWYFHMLIPNTQHISIQEYIDYIEGFFLDGISYKRSFDIYDVNRDGVVSVLELMTLINSGESTITKAFEDEVKKLAEIMEQKRQVTPLGAGFIDLDSYISQIQNPAFKVFLQEQLIYVAQNKCKVFKGLQDKLNEEYNS</sequence>
<comment type="caution">
    <text evidence="3">The sequence shown here is derived from an EMBL/GenBank/DDBJ whole genome shotgun (WGS) entry which is preliminary data.</text>
</comment>
<dbReference type="OrthoDB" id="321140at2759"/>
<accession>A0A1R2B8S6</accession>
<gene>
    <name evidence="3" type="ORF">SteCoe_28442</name>
</gene>
<dbReference type="EMBL" id="MPUH01000857">
    <property type="protein sequence ID" value="OMJ72990.1"/>
    <property type="molecule type" value="Genomic_DNA"/>
</dbReference>
<feature type="domain" description="EF-hand" evidence="2">
    <location>
        <begin position="487"/>
        <end position="522"/>
    </location>
</feature>
<dbReference type="SUPFAM" id="SSF47473">
    <property type="entry name" value="EF-hand"/>
    <property type="match status" value="1"/>
</dbReference>
<dbReference type="GO" id="GO:0005509">
    <property type="term" value="F:calcium ion binding"/>
    <property type="evidence" value="ECO:0007669"/>
    <property type="project" value="InterPro"/>
</dbReference>
<dbReference type="AlphaFoldDB" id="A0A1R2B8S6"/>
<keyword evidence="4" id="KW-1185">Reference proteome</keyword>
<evidence type="ECO:0000313" key="3">
    <source>
        <dbReference type="EMBL" id="OMJ72990.1"/>
    </source>
</evidence>
<evidence type="ECO:0000313" key="4">
    <source>
        <dbReference type="Proteomes" id="UP000187209"/>
    </source>
</evidence>
<reference evidence="3 4" key="1">
    <citation type="submission" date="2016-11" db="EMBL/GenBank/DDBJ databases">
        <title>The macronuclear genome of Stentor coeruleus: a giant cell with tiny introns.</title>
        <authorList>
            <person name="Slabodnick M."/>
            <person name="Ruby J.G."/>
            <person name="Reiff S.B."/>
            <person name="Swart E.C."/>
            <person name="Gosai S."/>
            <person name="Prabakaran S."/>
            <person name="Witkowska E."/>
            <person name="Larue G.E."/>
            <person name="Fisher S."/>
            <person name="Freeman R.M."/>
            <person name="Gunawardena J."/>
            <person name="Chu W."/>
            <person name="Stover N.A."/>
            <person name="Gregory B.D."/>
            <person name="Nowacki M."/>
            <person name="Derisi J."/>
            <person name="Roy S.W."/>
            <person name="Marshall W.F."/>
            <person name="Sood P."/>
        </authorList>
    </citation>
    <scope>NUCLEOTIDE SEQUENCE [LARGE SCALE GENOMIC DNA]</scope>
    <source>
        <strain evidence="3">WM001</strain>
    </source>
</reference>
<dbReference type="InterPro" id="IPR018247">
    <property type="entry name" value="EF_Hand_1_Ca_BS"/>
</dbReference>
<protein>
    <recommendedName>
        <fullName evidence="2">EF-hand domain-containing protein</fullName>
    </recommendedName>
</protein>
<dbReference type="Proteomes" id="UP000187209">
    <property type="component" value="Unassembled WGS sequence"/>
</dbReference>